<sequence>DNITPSLPSPLDDYHQYQELLQRFANDLQNPLEEIQDPQHQLLNSSQPQGQIRVTLPINKVILEPAGEV</sequence>
<gene>
    <name evidence="1" type="ORF">KIL84_011208</name>
</gene>
<feature type="non-terminal residue" evidence="1">
    <location>
        <position position="1"/>
    </location>
</feature>
<name>A0A9D3XD93_9SAUR</name>
<accession>A0A9D3XD93</accession>
<evidence type="ECO:0000313" key="1">
    <source>
        <dbReference type="EMBL" id="KAH1177506.1"/>
    </source>
</evidence>
<comment type="caution">
    <text evidence="1">The sequence shown here is derived from an EMBL/GenBank/DDBJ whole genome shotgun (WGS) entry which is preliminary data.</text>
</comment>
<dbReference type="AlphaFoldDB" id="A0A9D3XD93"/>
<reference evidence="1" key="1">
    <citation type="submission" date="2021-09" db="EMBL/GenBank/DDBJ databases">
        <title>The genome of Mauremys mutica provides insights into the evolution of semi-aquatic lifestyle.</title>
        <authorList>
            <person name="Gong S."/>
            <person name="Gao Y."/>
        </authorList>
    </citation>
    <scope>NUCLEOTIDE SEQUENCE</scope>
    <source>
        <strain evidence="1">MM-2020</strain>
        <tissue evidence="1">Muscle</tissue>
    </source>
</reference>
<protein>
    <submittedName>
        <fullName evidence="1">Uncharacterized protein</fullName>
    </submittedName>
</protein>
<dbReference type="EMBL" id="JAHDVG010000474">
    <property type="protein sequence ID" value="KAH1177506.1"/>
    <property type="molecule type" value="Genomic_DNA"/>
</dbReference>
<proteinExistence type="predicted"/>
<evidence type="ECO:0000313" key="2">
    <source>
        <dbReference type="Proteomes" id="UP000827986"/>
    </source>
</evidence>
<organism evidence="1 2">
    <name type="scientific">Mauremys mutica</name>
    <name type="common">yellowpond turtle</name>
    <dbReference type="NCBI Taxonomy" id="74926"/>
    <lineage>
        <taxon>Eukaryota</taxon>
        <taxon>Metazoa</taxon>
        <taxon>Chordata</taxon>
        <taxon>Craniata</taxon>
        <taxon>Vertebrata</taxon>
        <taxon>Euteleostomi</taxon>
        <taxon>Archelosauria</taxon>
        <taxon>Testudinata</taxon>
        <taxon>Testudines</taxon>
        <taxon>Cryptodira</taxon>
        <taxon>Durocryptodira</taxon>
        <taxon>Testudinoidea</taxon>
        <taxon>Geoemydidae</taxon>
        <taxon>Geoemydinae</taxon>
        <taxon>Mauremys</taxon>
    </lineage>
</organism>
<dbReference type="Proteomes" id="UP000827986">
    <property type="component" value="Unassembled WGS sequence"/>
</dbReference>
<keyword evidence="2" id="KW-1185">Reference proteome</keyword>